<evidence type="ECO:0000313" key="3">
    <source>
        <dbReference type="Proteomes" id="UP000241462"/>
    </source>
</evidence>
<dbReference type="AlphaFoldDB" id="A0A2T3AH07"/>
<reference evidence="2 3" key="1">
    <citation type="journal article" date="2018" name="Mycol. Prog.">
        <title>Coniella lustricola, a new species from submerged detritus.</title>
        <authorList>
            <person name="Raudabaugh D.B."/>
            <person name="Iturriaga T."/>
            <person name="Carver A."/>
            <person name="Mondo S."/>
            <person name="Pangilinan J."/>
            <person name="Lipzen A."/>
            <person name="He G."/>
            <person name="Amirebrahimi M."/>
            <person name="Grigoriev I.V."/>
            <person name="Miller A.N."/>
        </authorList>
    </citation>
    <scope>NUCLEOTIDE SEQUENCE [LARGE SCALE GENOMIC DNA]</scope>
    <source>
        <strain evidence="2 3">B22-T-1</strain>
    </source>
</reference>
<dbReference type="OrthoDB" id="5186601at2759"/>
<dbReference type="Proteomes" id="UP000241462">
    <property type="component" value="Unassembled WGS sequence"/>
</dbReference>
<accession>A0A2T3AH07</accession>
<organism evidence="2 3">
    <name type="scientific">Coniella lustricola</name>
    <dbReference type="NCBI Taxonomy" id="2025994"/>
    <lineage>
        <taxon>Eukaryota</taxon>
        <taxon>Fungi</taxon>
        <taxon>Dikarya</taxon>
        <taxon>Ascomycota</taxon>
        <taxon>Pezizomycotina</taxon>
        <taxon>Sordariomycetes</taxon>
        <taxon>Sordariomycetidae</taxon>
        <taxon>Diaporthales</taxon>
        <taxon>Schizoparmaceae</taxon>
        <taxon>Coniella</taxon>
    </lineage>
</organism>
<sequence length="114" mass="12737">MSTDAIMLDSPAQTPDPKPQHGNPLNTAGLSLATDSAMDIDSHTNGASVAQTTVSWDTKKWRDDVHLIQARLLHQHYLTTQHRDPLDKPLVMRPPGLSTEAEERLRKYYHEKAG</sequence>
<gene>
    <name evidence="2" type="ORF">BD289DRAFT_91052</name>
</gene>
<keyword evidence="3" id="KW-1185">Reference proteome</keyword>
<evidence type="ECO:0000313" key="2">
    <source>
        <dbReference type="EMBL" id="PSR97526.1"/>
    </source>
</evidence>
<protein>
    <submittedName>
        <fullName evidence="2">Uncharacterized protein</fullName>
    </submittedName>
</protein>
<dbReference type="InParanoid" id="A0A2T3AH07"/>
<feature type="region of interest" description="Disordered" evidence="1">
    <location>
        <begin position="1"/>
        <end position="28"/>
    </location>
</feature>
<dbReference type="EMBL" id="KZ678390">
    <property type="protein sequence ID" value="PSR97526.1"/>
    <property type="molecule type" value="Genomic_DNA"/>
</dbReference>
<evidence type="ECO:0000256" key="1">
    <source>
        <dbReference type="SAM" id="MobiDB-lite"/>
    </source>
</evidence>
<proteinExistence type="predicted"/>
<name>A0A2T3AH07_9PEZI</name>